<evidence type="ECO:0000313" key="2">
    <source>
        <dbReference type="EnsemblMetazoa" id="tetur24g01610.1"/>
    </source>
</evidence>
<dbReference type="KEGG" id="tut:107367975"/>
<reference evidence="3" key="1">
    <citation type="submission" date="2011-08" db="EMBL/GenBank/DDBJ databases">
        <authorList>
            <person name="Rombauts S."/>
        </authorList>
    </citation>
    <scope>NUCLEOTIDE SEQUENCE</scope>
    <source>
        <strain evidence="3">London</strain>
    </source>
</reference>
<name>T1KWH0_TETUR</name>
<dbReference type="Proteomes" id="UP000015104">
    <property type="component" value="Unassembled WGS sequence"/>
</dbReference>
<feature type="region of interest" description="Disordered" evidence="1">
    <location>
        <begin position="251"/>
        <end position="313"/>
    </location>
</feature>
<feature type="compositionally biased region" description="Basic residues" evidence="1">
    <location>
        <begin position="427"/>
        <end position="445"/>
    </location>
</feature>
<proteinExistence type="predicted"/>
<feature type="compositionally biased region" description="Low complexity" evidence="1">
    <location>
        <begin position="273"/>
        <end position="288"/>
    </location>
</feature>
<evidence type="ECO:0000256" key="1">
    <source>
        <dbReference type="SAM" id="MobiDB-lite"/>
    </source>
</evidence>
<sequence length="514" mass="57516">MSSAKGQSILEKWLQDMPNSNQRSVKRERRDCDDLLASKTSSSSNLFLNQFLPSVSALPSIPSSSLSSAASSSTGPSNNGLRAQDLSKLPKKIPESVQDLSNCIDAKSIKGIFGWSTVNDIPLPVILREDQKLVPVRVVESKVIGKYRESLPWTVFSCINVRSYYITENEAKLLNEINGFHCDYHYGYRLFTSKDVVVCLSDVVTLSKFLEQSELIFNQGLSKADVDGLGFVNISGYVMLPYISKKTVCNTKNKTSTSSPPPEATTTPPPTPTNSNNNNTSTNTNNENESSDENVSGLQPSESKPEDEDDSSNLVQKYVPESLITKFFLLVKADKVDMTEWDASYLKMLYIYAGIDHCQIPPNDKLCLLSELKWDSPLCPLQIEECDPRAGQNYPPPKNYLTSSFSHRGAERVAMDLDSHLNHHLHLHSHLNPHPHAHSHTHSHSHSQPVLQPHHQTRSVFSMQNSSKQNTNNHHNNHSHSHNSHHHQTLNSSNCINHNQSWHLSSANRKISRL</sequence>
<accession>T1KWH0</accession>
<dbReference type="AlphaFoldDB" id="T1KWH0"/>
<organism evidence="2 3">
    <name type="scientific">Tetranychus urticae</name>
    <name type="common">Two-spotted spider mite</name>
    <dbReference type="NCBI Taxonomy" id="32264"/>
    <lineage>
        <taxon>Eukaryota</taxon>
        <taxon>Metazoa</taxon>
        <taxon>Ecdysozoa</taxon>
        <taxon>Arthropoda</taxon>
        <taxon>Chelicerata</taxon>
        <taxon>Arachnida</taxon>
        <taxon>Acari</taxon>
        <taxon>Acariformes</taxon>
        <taxon>Trombidiformes</taxon>
        <taxon>Prostigmata</taxon>
        <taxon>Eleutherengona</taxon>
        <taxon>Raphignathae</taxon>
        <taxon>Tetranychoidea</taxon>
        <taxon>Tetranychidae</taxon>
        <taxon>Tetranychus</taxon>
    </lineage>
</organism>
<keyword evidence="3" id="KW-1185">Reference proteome</keyword>
<feature type="compositionally biased region" description="Low complexity" evidence="1">
    <location>
        <begin position="465"/>
        <end position="474"/>
    </location>
</feature>
<feature type="region of interest" description="Disordered" evidence="1">
    <location>
        <begin position="66"/>
        <end position="85"/>
    </location>
</feature>
<dbReference type="EnsemblMetazoa" id="tetur24g01610.1">
    <property type="protein sequence ID" value="tetur24g01610.1"/>
    <property type="gene ID" value="tetur24g01610"/>
</dbReference>
<feature type="compositionally biased region" description="Basic residues" evidence="1">
    <location>
        <begin position="475"/>
        <end position="488"/>
    </location>
</feature>
<feature type="region of interest" description="Disordered" evidence="1">
    <location>
        <begin position="1"/>
        <end position="32"/>
    </location>
</feature>
<reference evidence="2" key="2">
    <citation type="submission" date="2015-06" db="UniProtKB">
        <authorList>
            <consortium name="EnsemblMetazoa"/>
        </authorList>
    </citation>
    <scope>IDENTIFICATION</scope>
</reference>
<feature type="compositionally biased region" description="Pro residues" evidence="1">
    <location>
        <begin position="259"/>
        <end position="272"/>
    </location>
</feature>
<feature type="region of interest" description="Disordered" evidence="1">
    <location>
        <begin position="427"/>
        <end position="494"/>
    </location>
</feature>
<dbReference type="HOGENOM" id="CLU_530345_0_0_1"/>
<evidence type="ECO:0000313" key="3">
    <source>
        <dbReference type="Proteomes" id="UP000015104"/>
    </source>
</evidence>
<dbReference type="EMBL" id="CAEY01000644">
    <property type="status" value="NOT_ANNOTATED_CDS"/>
    <property type="molecule type" value="Genomic_DNA"/>
</dbReference>
<dbReference type="OrthoDB" id="6497308at2759"/>
<protein>
    <submittedName>
        <fullName evidence="2">Uncharacterized protein</fullName>
    </submittedName>
</protein>
<gene>
    <name evidence="2" type="primary">107367975</name>
</gene>
<dbReference type="eggNOG" id="ENOG502QV5I">
    <property type="taxonomic scope" value="Eukaryota"/>
</dbReference>